<dbReference type="EMBL" id="KN818225">
    <property type="protein sequence ID" value="KIL69819.1"/>
    <property type="molecule type" value="Genomic_DNA"/>
</dbReference>
<name>A0A0C2TRA1_AMAMK</name>
<dbReference type="Proteomes" id="UP000054549">
    <property type="component" value="Unassembled WGS sequence"/>
</dbReference>
<dbReference type="Gene3D" id="3.30.230.90">
    <property type="match status" value="1"/>
</dbReference>
<dbReference type="STRING" id="946122.A0A0C2TRA1"/>
<dbReference type="PANTHER" id="PTHR31051">
    <property type="entry name" value="PROTEASOME ASSEMBLY CHAPERONE 3"/>
    <property type="match status" value="1"/>
</dbReference>
<dbReference type="InterPro" id="IPR053720">
    <property type="entry name" value="Psm_Assembly_Chaperone"/>
</dbReference>
<organism evidence="1 2">
    <name type="scientific">Amanita muscaria (strain Koide BX008)</name>
    <dbReference type="NCBI Taxonomy" id="946122"/>
    <lineage>
        <taxon>Eukaryota</taxon>
        <taxon>Fungi</taxon>
        <taxon>Dikarya</taxon>
        <taxon>Basidiomycota</taxon>
        <taxon>Agaricomycotina</taxon>
        <taxon>Agaricomycetes</taxon>
        <taxon>Agaricomycetidae</taxon>
        <taxon>Agaricales</taxon>
        <taxon>Pluteineae</taxon>
        <taxon>Amanitaceae</taxon>
        <taxon>Amanita</taxon>
    </lineage>
</organism>
<gene>
    <name evidence="1" type="ORF">M378DRAFT_97843</name>
</gene>
<protein>
    <recommendedName>
        <fullName evidence="3">Proteasome assembly chaperone 3</fullName>
    </recommendedName>
</protein>
<dbReference type="InterPro" id="IPR018788">
    <property type="entry name" value="Proteasome_assmbl_chp_3"/>
</dbReference>
<dbReference type="GO" id="GO:0043248">
    <property type="term" value="P:proteasome assembly"/>
    <property type="evidence" value="ECO:0007669"/>
    <property type="project" value="InterPro"/>
</dbReference>
<reference evidence="1 2" key="1">
    <citation type="submission" date="2014-04" db="EMBL/GenBank/DDBJ databases">
        <title>Evolutionary Origins and Diversification of the Mycorrhizal Mutualists.</title>
        <authorList>
            <consortium name="DOE Joint Genome Institute"/>
            <consortium name="Mycorrhizal Genomics Consortium"/>
            <person name="Kohler A."/>
            <person name="Kuo A."/>
            <person name="Nagy L.G."/>
            <person name="Floudas D."/>
            <person name="Copeland A."/>
            <person name="Barry K.W."/>
            <person name="Cichocki N."/>
            <person name="Veneault-Fourrey C."/>
            <person name="LaButti K."/>
            <person name="Lindquist E.A."/>
            <person name="Lipzen A."/>
            <person name="Lundell T."/>
            <person name="Morin E."/>
            <person name="Murat C."/>
            <person name="Riley R."/>
            <person name="Ohm R."/>
            <person name="Sun H."/>
            <person name="Tunlid A."/>
            <person name="Henrissat B."/>
            <person name="Grigoriev I.V."/>
            <person name="Hibbett D.S."/>
            <person name="Martin F."/>
        </authorList>
    </citation>
    <scope>NUCLEOTIDE SEQUENCE [LARGE SCALE GENOMIC DNA]</scope>
    <source>
        <strain evidence="1 2">Koide BX008</strain>
    </source>
</reference>
<dbReference type="AlphaFoldDB" id="A0A0C2TRA1"/>
<accession>A0A0C2TRA1</accession>
<dbReference type="PANTHER" id="PTHR31051:SF1">
    <property type="entry name" value="PROTEASOME ASSEMBLY CHAPERONE 3"/>
    <property type="match status" value="1"/>
</dbReference>
<evidence type="ECO:0008006" key="3">
    <source>
        <dbReference type="Google" id="ProtNLM"/>
    </source>
</evidence>
<evidence type="ECO:0000313" key="1">
    <source>
        <dbReference type="EMBL" id="KIL69819.1"/>
    </source>
</evidence>
<proteinExistence type="predicted"/>
<keyword evidence="2" id="KW-1185">Reference proteome</keyword>
<sequence>MASLTTGQATRNIDDRPTTVIVQPFADRVLVLITQLGKVGNLIQASLPPTTPLIPPSSPDTLPTPPAAIQLTNLLGSAPTDHMRLLHSIYASQVATMVWVHESIAAIEASRRSVVVGLALQSERANEGADITESERKSFHSIMDIVQQLLRQV</sequence>
<dbReference type="HOGENOM" id="CLU_105927_0_0_1"/>
<evidence type="ECO:0000313" key="2">
    <source>
        <dbReference type="Proteomes" id="UP000054549"/>
    </source>
</evidence>
<dbReference type="InParanoid" id="A0A0C2TRA1"/>
<dbReference type="OrthoDB" id="5593278at2759"/>